<feature type="non-terminal residue" evidence="4">
    <location>
        <position position="196"/>
    </location>
</feature>
<dbReference type="EMBL" id="UINC01170143">
    <property type="protein sequence ID" value="SVD74046.1"/>
    <property type="molecule type" value="Genomic_DNA"/>
</dbReference>
<evidence type="ECO:0000256" key="2">
    <source>
        <dbReference type="ARBA" id="ARBA00023027"/>
    </source>
</evidence>
<feature type="domain" description="6-phosphogluconate dehydrogenase NADP-binding" evidence="3">
    <location>
        <begin position="4"/>
        <end position="163"/>
    </location>
</feature>
<dbReference type="GO" id="GO:0050661">
    <property type="term" value="F:NADP binding"/>
    <property type="evidence" value="ECO:0007669"/>
    <property type="project" value="InterPro"/>
</dbReference>
<dbReference type="AlphaFoldDB" id="A0A382XSM9"/>
<protein>
    <recommendedName>
        <fullName evidence="3">6-phosphogluconate dehydrogenase NADP-binding domain-containing protein</fullName>
    </recommendedName>
</protein>
<evidence type="ECO:0000313" key="4">
    <source>
        <dbReference type="EMBL" id="SVD74046.1"/>
    </source>
</evidence>
<sequence>MGEKLGMIGLGKMGLALARQMMNSGHELFGYDNDPERMNLFEGEGGTPVSSSKILAENCDITFSILLKSEHINENIIGPNGIVQADKEGLIHVEMSTMPSAFQIALAEKLSGYGIEMLDAPISGSHNKVDDRTITFMVGGKNAFFERVRPILEPLANATTHTGGVGSGSTMKIVTNLYVNSVTALMAEMVILGERA</sequence>
<dbReference type="InterPro" id="IPR006115">
    <property type="entry name" value="6PGDH_NADP-bd"/>
</dbReference>
<accession>A0A382XSM9</accession>
<gene>
    <name evidence="4" type="ORF">METZ01_LOCUS426900</name>
</gene>
<reference evidence="4" key="1">
    <citation type="submission" date="2018-05" db="EMBL/GenBank/DDBJ databases">
        <authorList>
            <person name="Lanie J.A."/>
            <person name="Ng W.-L."/>
            <person name="Kazmierczak K.M."/>
            <person name="Andrzejewski T.M."/>
            <person name="Davidsen T.M."/>
            <person name="Wayne K.J."/>
            <person name="Tettelin H."/>
            <person name="Glass J.I."/>
            <person name="Rusch D."/>
            <person name="Podicherti R."/>
            <person name="Tsui H.-C.T."/>
            <person name="Winkler M.E."/>
        </authorList>
    </citation>
    <scope>NUCLEOTIDE SEQUENCE</scope>
</reference>
<keyword evidence="1" id="KW-0560">Oxidoreductase</keyword>
<keyword evidence="2" id="KW-0520">NAD</keyword>
<dbReference type="InterPro" id="IPR036291">
    <property type="entry name" value="NAD(P)-bd_dom_sf"/>
</dbReference>
<dbReference type="SUPFAM" id="SSF51735">
    <property type="entry name" value="NAD(P)-binding Rossmann-fold domains"/>
    <property type="match status" value="1"/>
</dbReference>
<dbReference type="GO" id="GO:0016616">
    <property type="term" value="F:oxidoreductase activity, acting on the CH-OH group of donors, NAD or NADP as acceptor"/>
    <property type="evidence" value="ECO:0007669"/>
    <property type="project" value="TreeGrafter"/>
</dbReference>
<dbReference type="Gene3D" id="3.40.50.720">
    <property type="entry name" value="NAD(P)-binding Rossmann-like Domain"/>
    <property type="match status" value="1"/>
</dbReference>
<dbReference type="PANTHER" id="PTHR22981">
    <property type="entry name" value="3-HYDROXYISOBUTYRATE DEHYDROGENASE-RELATED"/>
    <property type="match status" value="1"/>
</dbReference>
<organism evidence="4">
    <name type="scientific">marine metagenome</name>
    <dbReference type="NCBI Taxonomy" id="408172"/>
    <lineage>
        <taxon>unclassified sequences</taxon>
        <taxon>metagenomes</taxon>
        <taxon>ecological metagenomes</taxon>
    </lineage>
</organism>
<proteinExistence type="predicted"/>
<evidence type="ECO:0000259" key="3">
    <source>
        <dbReference type="Pfam" id="PF03446"/>
    </source>
</evidence>
<dbReference type="Pfam" id="PF03446">
    <property type="entry name" value="NAD_binding_2"/>
    <property type="match status" value="1"/>
</dbReference>
<dbReference type="PANTHER" id="PTHR22981:SF7">
    <property type="entry name" value="3-HYDROXYISOBUTYRATE DEHYDROGENASE, MITOCHONDRIAL"/>
    <property type="match status" value="1"/>
</dbReference>
<name>A0A382XSM9_9ZZZZ</name>
<evidence type="ECO:0000256" key="1">
    <source>
        <dbReference type="ARBA" id="ARBA00023002"/>
    </source>
</evidence>